<name>A0A2H5QBU0_CITUN</name>
<feature type="compositionally biased region" description="Basic and acidic residues" evidence="1">
    <location>
        <begin position="11"/>
        <end position="20"/>
    </location>
</feature>
<accession>A0A2H5QBU0</accession>
<proteinExistence type="predicted"/>
<comment type="caution">
    <text evidence="2">The sequence shown here is derived from an EMBL/GenBank/DDBJ whole genome shotgun (WGS) entry which is preliminary data.</text>
</comment>
<dbReference type="EMBL" id="BDQV01000291">
    <property type="protein sequence ID" value="GAY62043.1"/>
    <property type="molecule type" value="Genomic_DNA"/>
</dbReference>
<organism evidence="2 3">
    <name type="scientific">Citrus unshiu</name>
    <name type="common">Satsuma mandarin</name>
    <name type="synonym">Citrus nobilis var. unshiu</name>
    <dbReference type="NCBI Taxonomy" id="55188"/>
    <lineage>
        <taxon>Eukaryota</taxon>
        <taxon>Viridiplantae</taxon>
        <taxon>Streptophyta</taxon>
        <taxon>Embryophyta</taxon>
        <taxon>Tracheophyta</taxon>
        <taxon>Spermatophyta</taxon>
        <taxon>Magnoliopsida</taxon>
        <taxon>eudicotyledons</taxon>
        <taxon>Gunneridae</taxon>
        <taxon>Pentapetalae</taxon>
        <taxon>rosids</taxon>
        <taxon>malvids</taxon>
        <taxon>Sapindales</taxon>
        <taxon>Rutaceae</taxon>
        <taxon>Aurantioideae</taxon>
        <taxon>Citrus</taxon>
    </lineage>
</organism>
<evidence type="ECO:0000313" key="2">
    <source>
        <dbReference type="EMBL" id="GAY62043.1"/>
    </source>
</evidence>
<dbReference type="Proteomes" id="UP000236630">
    <property type="component" value="Unassembled WGS sequence"/>
</dbReference>
<sequence>MPSFPTPRRITSTERHEKSPGKTPYTNVGLLEMSTDPRNVPTRDIYRPDTHHPKKGHTISRNRGSFAMPQTVKRDMSSHVYPQSSG</sequence>
<reference evidence="2 3" key="1">
    <citation type="journal article" date="2017" name="Front. Genet.">
        <title>Draft sequencing of the heterozygous diploid genome of Satsuma (Citrus unshiu Marc.) using a hybrid assembly approach.</title>
        <authorList>
            <person name="Shimizu T."/>
            <person name="Tanizawa Y."/>
            <person name="Mochizuki T."/>
            <person name="Nagasaki H."/>
            <person name="Yoshioka T."/>
            <person name="Toyoda A."/>
            <person name="Fujiyama A."/>
            <person name="Kaminuma E."/>
            <person name="Nakamura Y."/>
        </authorList>
    </citation>
    <scope>NUCLEOTIDE SEQUENCE [LARGE SCALE GENOMIC DNA]</scope>
    <source>
        <strain evidence="3">cv. Miyagawa wase</strain>
    </source>
</reference>
<gene>
    <name evidence="2" type="ORF">CUMW_214740</name>
</gene>
<dbReference type="AlphaFoldDB" id="A0A2H5QBU0"/>
<feature type="region of interest" description="Disordered" evidence="1">
    <location>
        <begin position="1"/>
        <end position="86"/>
    </location>
</feature>
<evidence type="ECO:0000256" key="1">
    <source>
        <dbReference type="SAM" id="MobiDB-lite"/>
    </source>
</evidence>
<keyword evidence="3" id="KW-1185">Reference proteome</keyword>
<evidence type="ECO:0000313" key="3">
    <source>
        <dbReference type="Proteomes" id="UP000236630"/>
    </source>
</evidence>
<protein>
    <submittedName>
        <fullName evidence="2">Uncharacterized protein</fullName>
    </submittedName>
</protein>